<proteinExistence type="inferred from homology"/>
<keyword evidence="4" id="KW-0560">Oxidoreductase</keyword>
<protein>
    <submittedName>
        <fullName evidence="5">Uncharacterized protein</fullName>
    </submittedName>
</protein>
<dbReference type="PRINTS" id="PR00469">
    <property type="entry name" value="PNDRDTASEII"/>
</dbReference>
<dbReference type="RefSeq" id="XP_058341463.1">
    <property type="nucleotide sequence ID" value="XM_058487885.1"/>
</dbReference>
<evidence type="ECO:0000256" key="2">
    <source>
        <dbReference type="ARBA" id="ARBA00022630"/>
    </source>
</evidence>
<dbReference type="GO" id="GO:0050661">
    <property type="term" value="F:NADP binding"/>
    <property type="evidence" value="ECO:0007669"/>
    <property type="project" value="InterPro"/>
</dbReference>
<evidence type="ECO:0000313" key="6">
    <source>
        <dbReference type="Proteomes" id="UP001234581"/>
    </source>
</evidence>
<dbReference type="InterPro" id="IPR020946">
    <property type="entry name" value="Flavin_mOase-like"/>
</dbReference>
<organism evidence="5 6">
    <name type="scientific">Lichtheimia ornata</name>
    <dbReference type="NCBI Taxonomy" id="688661"/>
    <lineage>
        <taxon>Eukaryota</taxon>
        <taxon>Fungi</taxon>
        <taxon>Fungi incertae sedis</taxon>
        <taxon>Mucoromycota</taxon>
        <taxon>Mucoromycotina</taxon>
        <taxon>Mucoromycetes</taxon>
        <taxon>Mucorales</taxon>
        <taxon>Lichtheimiaceae</taxon>
        <taxon>Lichtheimia</taxon>
    </lineage>
</organism>
<dbReference type="InterPro" id="IPR036188">
    <property type="entry name" value="FAD/NAD-bd_sf"/>
</dbReference>
<comment type="similarity">
    <text evidence="1">Belongs to the FAD-binding monooxygenase family.</text>
</comment>
<keyword evidence="6" id="KW-1185">Reference proteome</keyword>
<keyword evidence="2" id="KW-0285">Flavoprotein</keyword>
<dbReference type="EMBL" id="JARTCD010000039">
    <property type="protein sequence ID" value="KAJ8656550.1"/>
    <property type="molecule type" value="Genomic_DNA"/>
</dbReference>
<dbReference type="PANTHER" id="PTHR42877">
    <property type="entry name" value="L-ORNITHINE N(5)-MONOOXYGENASE-RELATED"/>
    <property type="match status" value="1"/>
</dbReference>
<dbReference type="Gene3D" id="3.50.50.60">
    <property type="entry name" value="FAD/NAD(P)-binding domain"/>
    <property type="match status" value="2"/>
</dbReference>
<dbReference type="GeneID" id="83215280"/>
<dbReference type="PANTHER" id="PTHR42877:SF4">
    <property type="entry name" value="FAD_NAD(P)-BINDING DOMAIN-CONTAINING PROTEIN-RELATED"/>
    <property type="match status" value="1"/>
</dbReference>
<dbReference type="InterPro" id="IPR051209">
    <property type="entry name" value="FAD-bind_Monooxygenase_sf"/>
</dbReference>
<dbReference type="GO" id="GO:0004499">
    <property type="term" value="F:N,N-dimethylaniline monooxygenase activity"/>
    <property type="evidence" value="ECO:0007669"/>
    <property type="project" value="InterPro"/>
</dbReference>
<gene>
    <name evidence="5" type="ORF">O0I10_007873</name>
</gene>
<dbReference type="GO" id="GO:0050660">
    <property type="term" value="F:flavin adenine dinucleotide binding"/>
    <property type="evidence" value="ECO:0007669"/>
    <property type="project" value="InterPro"/>
</dbReference>
<evidence type="ECO:0000256" key="4">
    <source>
        <dbReference type="ARBA" id="ARBA00023002"/>
    </source>
</evidence>
<evidence type="ECO:0000313" key="5">
    <source>
        <dbReference type="EMBL" id="KAJ8656550.1"/>
    </source>
</evidence>
<evidence type="ECO:0000256" key="3">
    <source>
        <dbReference type="ARBA" id="ARBA00022827"/>
    </source>
</evidence>
<dbReference type="SUPFAM" id="SSF51905">
    <property type="entry name" value="FAD/NAD(P)-binding domain"/>
    <property type="match status" value="1"/>
</dbReference>
<name>A0AAD7V1J4_9FUNG</name>
<dbReference type="AlphaFoldDB" id="A0AAD7V1J4"/>
<evidence type="ECO:0000256" key="1">
    <source>
        <dbReference type="ARBA" id="ARBA00010139"/>
    </source>
</evidence>
<comment type="caution">
    <text evidence="5">The sequence shown here is derived from an EMBL/GenBank/DDBJ whole genome shotgun (WGS) entry which is preliminary data.</text>
</comment>
<accession>A0AAD7V1J4</accession>
<reference evidence="5 6" key="1">
    <citation type="submission" date="2023-03" db="EMBL/GenBank/DDBJ databases">
        <title>Genome sequence of Lichtheimia ornata CBS 291.66.</title>
        <authorList>
            <person name="Mohabir J.T."/>
            <person name="Shea T.P."/>
            <person name="Kurbessoian T."/>
            <person name="Berby B."/>
            <person name="Fontaine J."/>
            <person name="Livny J."/>
            <person name="Gnirke A."/>
            <person name="Stajich J.E."/>
            <person name="Cuomo C.A."/>
        </authorList>
    </citation>
    <scope>NUCLEOTIDE SEQUENCE [LARGE SCALE GENOMIC DNA]</scope>
    <source>
        <strain evidence="5">CBS 291.66</strain>
    </source>
</reference>
<dbReference type="Proteomes" id="UP001234581">
    <property type="component" value="Unassembled WGS sequence"/>
</dbReference>
<sequence>MVQQKKPTVAIIGGGFTGIQAAVQLKKQLGITAQIFESTKDVGGTWHVNSYPNCACDVPSHLYSLSTEINPNWSQLYSGRDEIYAYQQGIAKKHNLYAQTRLETRVTDATWLDDERQWLLDLQDCSSENKPLESVKFDIIFVSVGSIRVPRVPQEFKGFTGPILHTAQWDSTVDFTGKRVAIIGSGASAVQTIPALAEQAKQVYNYQRTPIWCRLRNQFSYSSFMKFIFRYVPLAARLYRLMIFLRMESNYLIFGYYKSFLARMARKKLEGEMRNRILKSGRPDLVDKLIPKYPPGCKRIVVTDDYLETLCKSNVVVETSPIESVKGNTITTKDGNQEEFDILCLATGFDVQGFLGHLQIKGKDKQTLNEAWHNKFPDTYKTVNVHGYPNAFILLGPSSLLGHNSVLIMAECQINYAIQTVRSMIKNKIAAFEPKKEAQQTYVAGLKSDLDKTVWKGNCTSWYVNKEGDVTALWSSTVTRFWWLLRKFPGFHKDYITYKAKEH</sequence>
<keyword evidence="3" id="KW-0274">FAD</keyword>
<dbReference type="Pfam" id="PF00743">
    <property type="entry name" value="FMO-like"/>
    <property type="match status" value="1"/>
</dbReference>